<evidence type="ECO:0000256" key="6">
    <source>
        <dbReference type="ARBA" id="ARBA00023273"/>
    </source>
</evidence>
<dbReference type="PANTHER" id="PTHR46256">
    <property type="entry name" value="AGAP011099-PA"/>
    <property type="match status" value="1"/>
</dbReference>
<organism evidence="11">
    <name type="scientific">Onchocerca flexuosa</name>
    <dbReference type="NCBI Taxonomy" id="387005"/>
    <lineage>
        <taxon>Eukaryota</taxon>
        <taxon>Metazoa</taxon>
        <taxon>Ecdysozoa</taxon>
        <taxon>Nematoda</taxon>
        <taxon>Chromadorea</taxon>
        <taxon>Rhabditida</taxon>
        <taxon>Spirurina</taxon>
        <taxon>Spiruromorpha</taxon>
        <taxon>Filarioidea</taxon>
        <taxon>Onchocercidae</taxon>
        <taxon>Onchocerca</taxon>
    </lineage>
</organism>
<sequence length="89" mass="10440">MDKFEFAIRHYAGQVWYDCGQFVEKNRLQIKWETIKLLINSQNTSIAQMFRNLTTNNLKSAQHQLSDGVIYVAQRYNQAAKALIDKMNK</sequence>
<keyword evidence="7" id="KW-0518">Myosin</keyword>
<dbReference type="GO" id="GO:0030832">
    <property type="term" value="P:regulation of actin filament length"/>
    <property type="evidence" value="ECO:0007669"/>
    <property type="project" value="TreeGrafter"/>
</dbReference>
<evidence type="ECO:0000256" key="3">
    <source>
        <dbReference type="ARBA" id="ARBA00022490"/>
    </source>
</evidence>
<dbReference type="Proteomes" id="UP000267606">
    <property type="component" value="Unassembled WGS sequence"/>
</dbReference>
<comment type="caution">
    <text evidence="7">Lacks conserved residue(s) required for the propagation of feature annotation.</text>
</comment>
<keyword evidence="5" id="KW-0206">Cytoskeleton</keyword>
<dbReference type="GO" id="GO:0003779">
    <property type="term" value="F:actin binding"/>
    <property type="evidence" value="ECO:0007669"/>
    <property type="project" value="UniProtKB-KW"/>
</dbReference>
<keyword evidence="7" id="KW-0009">Actin-binding</keyword>
<reference evidence="9 10" key="2">
    <citation type="submission" date="2018-11" db="EMBL/GenBank/DDBJ databases">
        <authorList>
            <consortium name="Pathogen Informatics"/>
        </authorList>
    </citation>
    <scope>NUCLEOTIDE SEQUENCE [LARGE SCALE GENOMIC DNA]</scope>
</reference>
<dbReference type="WBParaSite" id="OFLC_0000820501-mRNA-1">
    <property type="protein sequence ID" value="OFLC_0000820501-mRNA-1"/>
    <property type="gene ID" value="OFLC_0000820501"/>
</dbReference>
<dbReference type="InterPro" id="IPR052409">
    <property type="entry name" value="Myosin-III_kinase_activity"/>
</dbReference>
<dbReference type="GO" id="GO:0000146">
    <property type="term" value="F:microfilament motor activity"/>
    <property type="evidence" value="ECO:0007669"/>
    <property type="project" value="TreeGrafter"/>
</dbReference>
<comment type="similarity">
    <text evidence="7">Belongs to the TRAFAC class myosin-kinesin ATPase superfamily. Myosin family.</text>
</comment>
<dbReference type="InterPro" id="IPR001609">
    <property type="entry name" value="Myosin_head_motor_dom-like"/>
</dbReference>
<dbReference type="GO" id="GO:0004674">
    <property type="term" value="F:protein serine/threonine kinase activity"/>
    <property type="evidence" value="ECO:0007669"/>
    <property type="project" value="TreeGrafter"/>
</dbReference>
<dbReference type="GO" id="GO:0016459">
    <property type="term" value="C:myosin complex"/>
    <property type="evidence" value="ECO:0007669"/>
    <property type="project" value="UniProtKB-KW"/>
</dbReference>
<dbReference type="SUPFAM" id="SSF52540">
    <property type="entry name" value="P-loop containing nucleoside triphosphate hydrolases"/>
    <property type="match status" value="1"/>
</dbReference>
<evidence type="ECO:0000256" key="1">
    <source>
        <dbReference type="ARBA" id="ARBA00004245"/>
    </source>
</evidence>
<evidence type="ECO:0000256" key="7">
    <source>
        <dbReference type="PROSITE-ProRule" id="PRU00782"/>
    </source>
</evidence>
<feature type="domain" description="Myosin motor" evidence="8">
    <location>
        <begin position="1"/>
        <end position="89"/>
    </location>
</feature>
<comment type="subcellular location">
    <subcellularLocation>
        <location evidence="2">Cell projection</location>
    </subcellularLocation>
    <subcellularLocation>
        <location evidence="1">Cytoplasm</location>
        <location evidence="1">Cytoskeleton</location>
    </subcellularLocation>
</comment>
<dbReference type="GO" id="GO:0005524">
    <property type="term" value="F:ATP binding"/>
    <property type="evidence" value="ECO:0007669"/>
    <property type="project" value="InterPro"/>
</dbReference>
<dbReference type="AlphaFoldDB" id="A0A183HL44"/>
<evidence type="ECO:0000256" key="4">
    <source>
        <dbReference type="ARBA" id="ARBA00022737"/>
    </source>
</evidence>
<accession>A0A183HL44</accession>
<protein>
    <submittedName>
        <fullName evidence="11">Myosin motor domain-containing protein</fullName>
    </submittedName>
</protein>
<dbReference type="GO" id="GO:0042995">
    <property type="term" value="C:cell projection"/>
    <property type="evidence" value="ECO:0007669"/>
    <property type="project" value="UniProtKB-SubCell"/>
</dbReference>
<keyword evidence="6" id="KW-0966">Cell projection</keyword>
<dbReference type="EMBL" id="UZAJ01009103">
    <property type="protein sequence ID" value="VDO54567.1"/>
    <property type="molecule type" value="Genomic_DNA"/>
</dbReference>
<keyword evidence="3" id="KW-0963">Cytoplasm</keyword>
<keyword evidence="4" id="KW-0677">Repeat</keyword>
<dbReference type="PROSITE" id="PS51456">
    <property type="entry name" value="MYOSIN_MOTOR"/>
    <property type="match status" value="1"/>
</dbReference>
<dbReference type="Gene3D" id="1.20.58.530">
    <property type="match status" value="1"/>
</dbReference>
<proteinExistence type="inferred from homology"/>
<evidence type="ECO:0000256" key="2">
    <source>
        <dbReference type="ARBA" id="ARBA00004316"/>
    </source>
</evidence>
<name>A0A183HL44_9BILA</name>
<dbReference type="InterPro" id="IPR027417">
    <property type="entry name" value="P-loop_NTPase"/>
</dbReference>
<keyword evidence="7" id="KW-0505">Motor protein</keyword>
<gene>
    <name evidence="9" type="ORF">OFLC_LOCUS8207</name>
</gene>
<dbReference type="Pfam" id="PF00063">
    <property type="entry name" value="Myosin_head"/>
    <property type="match status" value="1"/>
</dbReference>
<evidence type="ECO:0000259" key="8">
    <source>
        <dbReference type="PROSITE" id="PS51456"/>
    </source>
</evidence>
<evidence type="ECO:0000313" key="11">
    <source>
        <dbReference type="WBParaSite" id="OFLC_0000820501-mRNA-1"/>
    </source>
</evidence>
<evidence type="ECO:0000313" key="10">
    <source>
        <dbReference type="Proteomes" id="UP000267606"/>
    </source>
</evidence>
<reference evidence="11" key="1">
    <citation type="submission" date="2016-06" db="UniProtKB">
        <authorList>
            <consortium name="WormBaseParasite"/>
        </authorList>
    </citation>
    <scope>IDENTIFICATION</scope>
</reference>
<keyword evidence="10" id="KW-1185">Reference proteome</keyword>
<dbReference type="STRING" id="387005.A0A183HL44"/>
<evidence type="ECO:0000313" key="9">
    <source>
        <dbReference type="EMBL" id="VDO54567.1"/>
    </source>
</evidence>
<dbReference type="PANTHER" id="PTHR46256:SF3">
    <property type="entry name" value="MYOSIN MOTOR DOMAIN-CONTAINING PROTEIN"/>
    <property type="match status" value="1"/>
</dbReference>
<evidence type="ECO:0000256" key="5">
    <source>
        <dbReference type="ARBA" id="ARBA00023212"/>
    </source>
</evidence>